<dbReference type="EMBL" id="ACJN02000003">
    <property type="protein sequence ID" value="EFI33675.1"/>
    <property type="molecule type" value="Genomic_DNA"/>
</dbReference>
<dbReference type="eggNOG" id="ENOG5032RXU">
    <property type="taxonomic scope" value="Bacteria"/>
</dbReference>
<protein>
    <recommendedName>
        <fullName evidence="1">RsbT co-antagonist protein RsbRD N-terminal domain-containing protein</fullName>
    </recommendedName>
</protein>
<proteinExistence type="predicted"/>
<dbReference type="RefSeq" id="WP_008871024.1">
    <property type="nucleotide sequence ID" value="NZ_ACJN02000003.1"/>
</dbReference>
<evidence type="ECO:0000313" key="2">
    <source>
        <dbReference type="EMBL" id="EFI33675.1"/>
    </source>
</evidence>
<dbReference type="Pfam" id="PF14361">
    <property type="entry name" value="RsbRD_N"/>
    <property type="match status" value="1"/>
</dbReference>
<accession>D6SSK9</accession>
<keyword evidence="3" id="KW-1185">Reference proteome</keyword>
<feature type="domain" description="RsbT co-antagonist protein RsbRD N-terminal" evidence="1">
    <location>
        <begin position="14"/>
        <end position="149"/>
    </location>
</feature>
<dbReference type="Proteomes" id="UP000005496">
    <property type="component" value="Unassembled WGS sequence"/>
</dbReference>
<dbReference type="InterPro" id="IPR025751">
    <property type="entry name" value="RsbRD_N_dom"/>
</dbReference>
<evidence type="ECO:0000313" key="3">
    <source>
        <dbReference type="Proteomes" id="UP000005496"/>
    </source>
</evidence>
<name>D6SSK9_9BACT</name>
<reference evidence="2" key="1">
    <citation type="submission" date="2010-05" db="EMBL/GenBank/DDBJ databases">
        <title>The draft genome of Desulfonatronospira thiodismutans ASO3-1.</title>
        <authorList>
            <consortium name="US DOE Joint Genome Institute (JGI-PGF)"/>
            <person name="Lucas S."/>
            <person name="Copeland A."/>
            <person name="Lapidus A."/>
            <person name="Cheng J.-F."/>
            <person name="Bruce D."/>
            <person name="Goodwin L."/>
            <person name="Pitluck S."/>
            <person name="Chertkov O."/>
            <person name="Brettin T."/>
            <person name="Detter J.C."/>
            <person name="Han C."/>
            <person name="Land M.L."/>
            <person name="Hauser L."/>
            <person name="Kyrpides N."/>
            <person name="Mikhailova N."/>
            <person name="Muyzer G."/>
            <person name="Woyke T."/>
        </authorList>
    </citation>
    <scope>NUCLEOTIDE SEQUENCE [LARGE SCALE GENOMIC DNA]</scope>
    <source>
        <strain evidence="2">ASO3-1</strain>
    </source>
</reference>
<gene>
    <name evidence="2" type="ORF">Dthio_PD1011</name>
</gene>
<dbReference type="AlphaFoldDB" id="D6SSK9"/>
<comment type="caution">
    <text evidence="2">The sequence shown here is derived from an EMBL/GenBank/DDBJ whole genome shotgun (WGS) entry which is preliminary data.</text>
</comment>
<organism evidence="2 3">
    <name type="scientific">Desulfonatronospira thiodismutans ASO3-1</name>
    <dbReference type="NCBI Taxonomy" id="555779"/>
    <lineage>
        <taxon>Bacteria</taxon>
        <taxon>Pseudomonadati</taxon>
        <taxon>Thermodesulfobacteriota</taxon>
        <taxon>Desulfovibrionia</taxon>
        <taxon>Desulfovibrionales</taxon>
        <taxon>Desulfonatronovibrionaceae</taxon>
        <taxon>Desulfonatronospira</taxon>
    </lineage>
</organism>
<sequence>MSLDASIKQHKSQILNLWLKKFTDTYPDESARFFKNSPGQFNNPVGYTFRVNMEKILDEFFQDNDQEKMRQYLDGITRIRAVQGFSPTEALCFLPMLRETIWEVCGREIESNNQYGDWVDLLTRLDRLTYLAFDIYMSCREQLWKQRSEMFHNRTHKLLERAIAKNAAE</sequence>
<evidence type="ECO:0000259" key="1">
    <source>
        <dbReference type="Pfam" id="PF14361"/>
    </source>
</evidence>